<evidence type="ECO:0000256" key="4">
    <source>
        <dbReference type="ARBA" id="ARBA00022964"/>
    </source>
</evidence>
<dbReference type="PRINTS" id="PR00090">
    <property type="entry name" value="RNGDIOXGNASE"/>
</dbReference>
<evidence type="ECO:0000256" key="8">
    <source>
        <dbReference type="ARBA" id="ARBA00023027"/>
    </source>
</evidence>
<keyword evidence="8" id="KW-0520">NAD</keyword>
<dbReference type="InterPro" id="IPR017941">
    <property type="entry name" value="Rieske_2Fe-2S"/>
</dbReference>
<protein>
    <submittedName>
        <fullName evidence="10">Aromatic ring-hydroxylating dioxygenase subunit alpha</fullName>
        <ecNumber evidence="10">1.14.13.-</ecNumber>
    </submittedName>
</protein>
<dbReference type="EC" id="1.14.13.-" evidence="10"/>
<dbReference type="PANTHER" id="PTHR43756">
    <property type="entry name" value="CHOLINE MONOOXYGENASE, CHLOROPLASTIC"/>
    <property type="match status" value="1"/>
</dbReference>
<dbReference type="EMBL" id="JBHSNO010000006">
    <property type="protein sequence ID" value="MFC5589683.1"/>
    <property type="molecule type" value="Genomic_DNA"/>
</dbReference>
<keyword evidence="7" id="KW-0411">Iron-sulfur</keyword>
<dbReference type="SUPFAM" id="SSF50022">
    <property type="entry name" value="ISP domain"/>
    <property type="match status" value="1"/>
</dbReference>
<evidence type="ECO:0000256" key="7">
    <source>
        <dbReference type="ARBA" id="ARBA00023014"/>
    </source>
</evidence>
<keyword evidence="4 10" id="KW-0223">Dioxygenase</keyword>
<evidence type="ECO:0000256" key="2">
    <source>
        <dbReference type="ARBA" id="ARBA00022714"/>
    </source>
</evidence>
<proteinExistence type="inferred from homology"/>
<dbReference type="PANTHER" id="PTHR43756:SF1">
    <property type="entry name" value="3-PHENYLPROPIONATE_CINNAMIC ACID DIOXYGENASE SUBUNIT ALPHA"/>
    <property type="match status" value="1"/>
</dbReference>
<dbReference type="GO" id="GO:0051213">
    <property type="term" value="F:dioxygenase activity"/>
    <property type="evidence" value="ECO:0007669"/>
    <property type="project" value="UniProtKB-KW"/>
</dbReference>
<evidence type="ECO:0000256" key="5">
    <source>
        <dbReference type="ARBA" id="ARBA00023002"/>
    </source>
</evidence>
<organism evidence="10 11">
    <name type="scientific">Sporosarcina soli</name>
    <dbReference type="NCBI Taxonomy" id="334736"/>
    <lineage>
        <taxon>Bacteria</taxon>
        <taxon>Bacillati</taxon>
        <taxon>Bacillota</taxon>
        <taxon>Bacilli</taxon>
        <taxon>Bacillales</taxon>
        <taxon>Caryophanaceae</taxon>
        <taxon>Sporosarcina</taxon>
    </lineage>
</organism>
<evidence type="ECO:0000256" key="3">
    <source>
        <dbReference type="ARBA" id="ARBA00022723"/>
    </source>
</evidence>
<dbReference type="RefSeq" id="WP_381434931.1">
    <property type="nucleotide sequence ID" value="NZ_JBHSNO010000006.1"/>
</dbReference>
<keyword evidence="2" id="KW-0001">2Fe-2S</keyword>
<evidence type="ECO:0000313" key="11">
    <source>
        <dbReference type="Proteomes" id="UP001596109"/>
    </source>
</evidence>
<feature type="domain" description="Rieske" evidence="9">
    <location>
        <begin position="52"/>
        <end position="162"/>
    </location>
</feature>
<dbReference type="Pfam" id="PF00355">
    <property type="entry name" value="Rieske"/>
    <property type="match status" value="1"/>
</dbReference>
<keyword evidence="3" id="KW-0479">Metal-binding</keyword>
<reference evidence="11" key="1">
    <citation type="journal article" date="2019" name="Int. J. Syst. Evol. Microbiol.">
        <title>The Global Catalogue of Microorganisms (GCM) 10K type strain sequencing project: providing services to taxonomists for standard genome sequencing and annotation.</title>
        <authorList>
            <consortium name="The Broad Institute Genomics Platform"/>
            <consortium name="The Broad Institute Genome Sequencing Center for Infectious Disease"/>
            <person name="Wu L."/>
            <person name="Ma J."/>
        </authorList>
    </citation>
    <scope>NUCLEOTIDE SEQUENCE [LARGE SCALE GENOMIC DNA]</scope>
    <source>
        <strain evidence="11">CGMCC 4.1434</strain>
    </source>
</reference>
<dbReference type="PROSITE" id="PS00570">
    <property type="entry name" value="RING_HYDROXYL_ALPHA"/>
    <property type="match status" value="1"/>
</dbReference>
<keyword evidence="11" id="KW-1185">Reference proteome</keyword>
<keyword evidence="6" id="KW-0408">Iron</keyword>
<evidence type="ECO:0000313" key="10">
    <source>
        <dbReference type="EMBL" id="MFC5589683.1"/>
    </source>
</evidence>
<evidence type="ECO:0000256" key="1">
    <source>
        <dbReference type="ARBA" id="ARBA00008751"/>
    </source>
</evidence>
<dbReference type="Gene3D" id="2.102.10.10">
    <property type="entry name" value="Rieske [2Fe-2S] iron-sulphur domain"/>
    <property type="match status" value="1"/>
</dbReference>
<gene>
    <name evidence="10" type="ORF">ACFPRA_12325</name>
</gene>
<accession>A0ABW0TL36</accession>
<name>A0ABW0TL36_9BACL</name>
<comment type="similarity">
    <text evidence="1">Belongs to the bacterial ring-hydroxylating dioxygenase alpha subunit family.</text>
</comment>
<evidence type="ECO:0000256" key="6">
    <source>
        <dbReference type="ARBA" id="ARBA00023004"/>
    </source>
</evidence>
<keyword evidence="5 10" id="KW-0560">Oxidoreductase</keyword>
<dbReference type="PROSITE" id="PS51296">
    <property type="entry name" value="RIESKE"/>
    <property type="match status" value="1"/>
</dbReference>
<dbReference type="InterPro" id="IPR036922">
    <property type="entry name" value="Rieske_2Fe-2S_sf"/>
</dbReference>
<dbReference type="InterPro" id="IPR015879">
    <property type="entry name" value="Ring_hydroxy_dOase_asu_C_dom"/>
</dbReference>
<evidence type="ECO:0000259" key="9">
    <source>
        <dbReference type="PROSITE" id="PS51296"/>
    </source>
</evidence>
<dbReference type="Gene3D" id="3.90.380.10">
    <property type="entry name" value="Naphthalene 1,2-dioxygenase Alpha Subunit, Chain A, domain 1"/>
    <property type="match status" value="1"/>
</dbReference>
<dbReference type="Proteomes" id="UP001596109">
    <property type="component" value="Unassembled WGS sequence"/>
</dbReference>
<sequence>MHNYKRRFFKLIIKELEQIKEKLDEGYYPQWVVTDPKVYKLEQEKVFGKTWQFLGHESELKEGGSYITRMMVDDPILLMKNRKGEIKAFLNSCSHRGTRLCTEDYGNKKAHTCPYHGWTFNLDGELIGIVAGNKVYGEKMDKSEWGLRPVPRVESYQGMIFGNLDPNAMSLEDYLGDMKFYFDIMLGRSDGGMEVRGVPQRWIAKANWKMTAENFAADPYHVQTTHRSATEMELTPSDPLYASYGHQVVLQNGHGINVITSATGESANKYQGMPEDMWPMFERNLNEQQIEVFSKVTNFVGGVFPNLSFLSSGSGSEGVKHNHLNWRVWRPIAPDKIEIWVWYMIDKALPEEYKEKSYKGFLATFGAAGTLEQDDTENWARIIEASSGSMSRDRKLSYNNMANYLMGFDNVERDENFPGPGEAYPTCYTDHIARSMHKYWLELLTKESGGED</sequence>
<dbReference type="Pfam" id="PF00848">
    <property type="entry name" value="Ring_hydroxyl_A"/>
    <property type="match status" value="1"/>
</dbReference>
<comment type="caution">
    <text evidence="10">The sequence shown here is derived from an EMBL/GenBank/DDBJ whole genome shotgun (WGS) entry which is preliminary data.</text>
</comment>
<dbReference type="InterPro" id="IPR001663">
    <property type="entry name" value="Rng_hydr_dOase-A"/>
</dbReference>
<dbReference type="SUPFAM" id="SSF55961">
    <property type="entry name" value="Bet v1-like"/>
    <property type="match status" value="1"/>
</dbReference>
<dbReference type="InterPro" id="IPR015881">
    <property type="entry name" value="ARHD_Rieske_2Fe_2S"/>
</dbReference>